<dbReference type="GeneID" id="75915693"/>
<name>A0AAD5E7H3_UMBRA</name>
<evidence type="ECO:0000313" key="1">
    <source>
        <dbReference type="EMBL" id="KAI8578119.1"/>
    </source>
</evidence>
<organism evidence="1 2">
    <name type="scientific">Umbelopsis ramanniana AG</name>
    <dbReference type="NCBI Taxonomy" id="1314678"/>
    <lineage>
        <taxon>Eukaryota</taxon>
        <taxon>Fungi</taxon>
        <taxon>Fungi incertae sedis</taxon>
        <taxon>Mucoromycota</taxon>
        <taxon>Mucoromycotina</taxon>
        <taxon>Umbelopsidomycetes</taxon>
        <taxon>Umbelopsidales</taxon>
        <taxon>Umbelopsidaceae</taxon>
        <taxon>Umbelopsis</taxon>
    </lineage>
</organism>
<dbReference type="AlphaFoldDB" id="A0AAD5E7H3"/>
<comment type="caution">
    <text evidence="1">The sequence shown here is derived from an EMBL/GenBank/DDBJ whole genome shotgun (WGS) entry which is preliminary data.</text>
</comment>
<dbReference type="EMBL" id="MU620933">
    <property type="protein sequence ID" value="KAI8578119.1"/>
    <property type="molecule type" value="Genomic_DNA"/>
</dbReference>
<reference evidence="1" key="2">
    <citation type="journal article" date="2022" name="Proc. Natl. Acad. Sci. U.S.A.">
        <title>Diploid-dominant life cycles characterize the early evolution of Fungi.</title>
        <authorList>
            <person name="Amses K.R."/>
            <person name="Simmons D.R."/>
            <person name="Longcore J.E."/>
            <person name="Mondo S.J."/>
            <person name="Seto K."/>
            <person name="Jeronimo G.H."/>
            <person name="Bonds A.E."/>
            <person name="Quandt C.A."/>
            <person name="Davis W.J."/>
            <person name="Chang Y."/>
            <person name="Federici B.A."/>
            <person name="Kuo A."/>
            <person name="LaButti K."/>
            <person name="Pangilinan J."/>
            <person name="Andreopoulos W."/>
            <person name="Tritt A."/>
            <person name="Riley R."/>
            <person name="Hundley H."/>
            <person name="Johnson J."/>
            <person name="Lipzen A."/>
            <person name="Barry K."/>
            <person name="Lang B.F."/>
            <person name="Cuomo C.A."/>
            <person name="Buchler N.E."/>
            <person name="Grigoriev I.V."/>
            <person name="Spatafora J.W."/>
            <person name="Stajich J.E."/>
            <person name="James T.Y."/>
        </authorList>
    </citation>
    <scope>NUCLEOTIDE SEQUENCE</scope>
    <source>
        <strain evidence="1">AG</strain>
    </source>
</reference>
<reference evidence="1" key="1">
    <citation type="submission" date="2021-06" db="EMBL/GenBank/DDBJ databases">
        <authorList>
            <consortium name="DOE Joint Genome Institute"/>
            <person name="Mondo S.J."/>
            <person name="Amses K.R."/>
            <person name="Simmons D.R."/>
            <person name="Longcore J.E."/>
            <person name="Seto K."/>
            <person name="Alves G.H."/>
            <person name="Bonds A.E."/>
            <person name="Quandt C.A."/>
            <person name="Davis W.J."/>
            <person name="Chang Y."/>
            <person name="Letcher P.M."/>
            <person name="Powell M.J."/>
            <person name="Kuo A."/>
            <person name="Labutti K."/>
            <person name="Pangilinan J."/>
            <person name="Andreopoulos W."/>
            <person name="Tritt A."/>
            <person name="Riley R."/>
            <person name="Hundley H."/>
            <person name="Johnson J."/>
            <person name="Lipzen A."/>
            <person name="Barry K."/>
            <person name="Berbee M.L."/>
            <person name="Buchler N.E."/>
            <person name="Grigoriev I.V."/>
            <person name="Spatafora J.W."/>
            <person name="Stajich J.E."/>
            <person name="James T.Y."/>
        </authorList>
    </citation>
    <scope>NUCLEOTIDE SEQUENCE</scope>
    <source>
        <strain evidence="1">AG</strain>
    </source>
</reference>
<sequence>MDTDTAVFTRSLRVYSHLALAPSLHYVKVYRYCGLSRLFLSIICKVLQARTKTTFTDAYLFLPLYLTFFSYVCRNAYHAAIQIPSVKLNWRCI</sequence>
<protein>
    <submittedName>
        <fullName evidence="1">Uncharacterized protein</fullName>
    </submittedName>
</protein>
<dbReference type="Proteomes" id="UP001206595">
    <property type="component" value="Unassembled WGS sequence"/>
</dbReference>
<gene>
    <name evidence="1" type="ORF">K450DRAFT_249126</name>
</gene>
<dbReference type="RefSeq" id="XP_051443123.1">
    <property type="nucleotide sequence ID" value="XM_051590349.1"/>
</dbReference>
<accession>A0AAD5E7H3</accession>
<keyword evidence="2" id="KW-1185">Reference proteome</keyword>
<evidence type="ECO:0000313" key="2">
    <source>
        <dbReference type="Proteomes" id="UP001206595"/>
    </source>
</evidence>
<proteinExistence type="predicted"/>